<dbReference type="PANTHER" id="PTHR46410:SF1">
    <property type="entry name" value="AT-RICH INTERACTIVE DOMAIN-CONTAINING PROTEIN 1"/>
    <property type="match status" value="1"/>
</dbReference>
<feature type="compositionally biased region" description="Basic and acidic residues" evidence="1">
    <location>
        <begin position="108"/>
        <end position="119"/>
    </location>
</feature>
<sequence length="351" mass="40820">EKSDTKKRKRQCTTTLPSLEWLRNLAKNPIHPHIEPLPLINKWKYHRNEAPWKQILLTREALRQKIETPQLSALQKKHKMHPSMYDDGYLSNNERPRCSQRILAAAKDHPPFKGSDHPSPESSSSGSGDYDESSDDKKAYDSSFWFLHHRRKRSHIGPLHQVDLPEYCGVNYSSDPKLLGTRVWPLDKAEPNRGLIERDPIGKGRLESCGCEFPGCPDCARFHIREKRIRTMLELRSAFYAWKMDDMGEYVAFSWTKGEEKKFHDTVETMPPDNNFWDELFKRFPEKGRASLVRYYFNVFLLRRRSQQNRNSSSNIYSDDEESELGPVANRFGHGVGNSSESIFCSPNKPH</sequence>
<protein>
    <recommendedName>
        <fullName evidence="4">Myb-like domain-containing protein</fullName>
    </recommendedName>
</protein>
<feature type="non-terminal residue" evidence="2">
    <location>
        <position position="351"/>
    </location>
</feature>
<evidence type="ECO:0000313" key="3">
    <source>
        <dbReference type="Proteomes" id="UP000015453"/>
    </source>
</evidence>
<feature type="region of interest" description="Disordered" evidence="1">
    <location>
        <begin position="327"/>
        <end position="351"/>
    </location>
</feature>
<gene>
    <name evidence="2" type="ORF">M569_05324</name>
</gene>
<keyword evidence="3" id="KW-1185">Reference proteome</keyword>
<dbReference type="EMBL" id="AUSU01002119">
    <property type="protein sequence ID" value="EPS69445.1"/>
    <property type="molecule type" value="Genomic_DNA"/>
</dbReference>
<evidence type="ECO:0000313" key="2">
    <source>
        <dbReference type="EMBL" id="EPS69445.1"/>
    </source>
</evidence>
<organism evidence="2 3">
    <name type="scientific">Genlisea aurea</name>
    <dbReference type="NCBI Taxonomy" id="192259"/>
    <lineage>
        <taxon>Eukaryota</taxon>
        <taxon>Viridiplantae</taxon>
        <taxon>Streptophyta</taxon>
        <taxon>Embryophyta</taxon>
        <taxon>Tracheophyta</taxon>
        <taxon>Spermatophyta</taxon>
        <taxon>Magnoliopsida</taxon>
        <taxon>eudicotyledons</taxon>
        <taxon>Gunneridae</taxon>
        <taxon>Pentapetalae</taxon>
        <taxon>asterids</taxon>
        <taxon>lamiids</taxon>
        <taxon>Lamiales</taxon>
        <taxon>Lentibulariaceae</taxon>
        <taxon>Genlisea</taxon>
    </lineage>
</organism>
<feature type="non-terminal residue" evidence="2">
    <location>
        <position position="1"/>
    </location>
</feature>
<accession>S8CRM7</accession>
<dbReference type="Proteomes" id="UP000015453">
    <property type="component" value="Unassembled WGS sequence"/>
</dbReference>
<proteinExistence type="predicted"/>
<feature type="region of interest" description="Disordered" evidence="1">
    <location>
        <begin position="70"/>
        <end position="91"/>
    </location>
</feature>
<reference evidence="2 3" key="1">
    <citation type="journal article" date="2013" name="BMC Genomics">
        <title>The miniature genome of a carnivorous plant Genlisea aurea contains a low number of genes and short non-coding sequences.</title>
        <authorList>
            <person name="Leushkin E.V."/>
            <person name="Sutormin R.A."/>
            <person name="Nabieva E.R."/>
            <person name="Penin A.A."/>
            <person name="Kondrashov A.S."/>
            <person name="Logacheva M.D."/>
        </authorList>
    </citation>
    <scope>NUCLEOTIDE SEQUENCE [LARGE SCALE GENOMIC DNA]</scope>
</reference>
<evidence type="ECO:0000256" key="1">
    <source>
        <dbReference type="SAM" id="MobiDB-lite"/>
    </source>
</evidence>
<evidence type="ECO:0008006" key="4">
    <source>
        <dbReference type="Google" id="ProtNLM"/>
    </source>
</evidence>
<dbReference type="OrthoDB" id="1938591at2759"/>
<dbReference type="AlphaFoldDB" id="S8CRM7"/>
<comment type="caution">
    <text evidence="2">The sequence shown here is derived from an EMBL/GenBank/DDBJ whole genome shotgun (WGS) entry which is preliminary data.</text>
</comment>
<name>S8CRM7_9LAMI</name>
<dbReference type="PANTHER" id="PTHR46410">
    <property type="entry name" value="AT-RICH INTERACTIVE DOMAIN-CONTAINING PROTEIN 2"/>
    <property type="match status" value="1"/>
</dbReference>
<feature type="region of interest" description="Disordered" evidence="1">
    <location>
        <begin position="108"/>
        <end position="135"/>
    </location>
</feature>